<dbReference type="EMBL" id="JAPFQI010000009">
    <property type="protein sequence ID" value="MCW8086477.1"/>
    <property type="molecule type" value="Genomic_DNA"/>
</dbReference>
<dbReference type="InterPro" id="IPR037185">
    <property type="entry name" value="EmrE-like"/>
</dbReference>
<dbReference type="Pfam" id="PF00892">
    <property type="entry name" value="EamA"/>
    <property type="match status" value="2"/>
</dbReference>
<name>A0ABT3NWC9_9PROT</name>
<reference evidence="8 9" key="1">
    <citation type="submission" date="2022-10" db="EMBL/GenBank/DDBJ databases">
        <title>Roseococcus glaciei nov., sp. nov., isolated from glacier.</title>
        <authorList>
            <person name="Liu Q."/>
            <person name="Xin Y.-H."/>
        </authorList>
    </citation>
    <scope>NUCLEOTIDE SEQUENCE [LARGE SCALE GENOMIC DNA]</scope>
    <source>
        <strain evidence="8 9">MDT2-1-1</strain>
    </source>
</reference>
<dbReference type="InterPro" id="IPR000620">
    <property type="entry name" value="EamA_dom"/>
</dbReference>
<dbReference type="PANTHER" id="PTHR22911:SF6">
    <property type="entry name" value="SOLUTE CARRIER FAMILY 35 MEMBER G1"/>
    <property type="match status" value="1"/>
</dbReference>
<evidence type="ECO:0000259" key="7">
    <source>
        <dbReference type="Pfam" id="PF00892"/>
    </source>
</evidence>
<dbReference type="RefSeq" id="WP_301590532.1">
    <property type="nucleotide sequence ID" value="NZ_JAPFQI010000009.1"/>
</dbReference>
<dbReference type="PANTHER" id="PTHR22911">
    <property type="entry name" value="ACYL-MALONYL CONDENSING ENZYME-RELATED"/>
    <property type="match status" value="1"/>
</dbReference>
<feature type="transmembrane region" description="Helical" evidence="6">
    <location>
        <begin position="155"/>
        <end position="173"/>
    </location>
</feature>
<feature type="transmembrane region" description="Helical" evidence="6">
    <location>
        <begin position="47"/>
        <end position="69"/>
    </location>
</feature>
<evidence type="ECO:0000256" key="1">
    <source>
        <dbReference type="ARBA" id="ARBA00004141"/>
    </source>
</evidence>
<feature type="domain" description="EamA" evidence="7">
    <location>
        <begin position="158"/>
        <end position="284"/>
    </location>
</feature>
<evidence type="ECO:0000256" key="3">
    <source>
        <dbReference type="ARBA" id="ARBA00022692"/>
    </source>
</evidence>
<evidence type="ECO:0000256" key="5">
    <source>
        <dbReference type="ARBA" id="ARBA00023136"/>
    </source>
</evidence>
<comment type="similarity">
    <text evidence="2">Belongs to the drug/metabolite transporter (DMT) superfamily. 10 TMS drug/metabolite exporter (DME) (TC 2.A.7.3) family.</text>
</comment>
<organism evidence="8 9">
    <name type="scientific">Sabulicella glaciei</name>
    <dbReference type="NCBI Taxonomy" id="2984948"/>
    <lineage>
        <taxon>Bacteria</taxon>
        <taxon>Pseudomonadati</taxon>
        <taxon>Pseudomonadota</taxon>
        <taxon>Alphaproteobacteria</taxon>
        <taxon>Acetobacterales</taxon>
        <taxon>Acetobacteraceae</taxon>
        <taxon>Sabulicella</taxon>
    </lineage>
</organism>
<dbReference type="Proteomes" id="UP001526430">
    <property type="component" value="Unassembled WGS sequence"/>
</dbReference>
<comment type="subcellular location">
    <subcellularLocation>
        <location evidence="1">Membrane</location>
        <topology evidence="1">Multi-pass membrane protein</topology>
    </subcellularLocation>
</comment>
<keyword evidence="5 6" id="KW-0472">Membrane</keyword>
<keyword evidence="9" id="KW-1185">Reference proteome</keyword>
<evidence type="ECO:0000256" key="6">
    <source>
        <dbReference type="SAM" id="Phobius"/>
    </source>
</evidence>
<feature type="transmembrane region" description="Helical" evidence="6">
    <location>
        <begin position="130"/>
        <end position="149"/>
    </location>
</feature>
<feature type="transmembrane region" description="Helical" evidence="6">
    <location>
        <begin position="105"/>
        <end position="123"/>
    </location>
</feature>
<comment type="caution">
    <text evidence="8">The sequence shown here is derived from an EMBL/GenBank/DDBJ whole genome shotgun (WGS) entry which is preliminary data.</text>
</comment>
<feature type="transmembrane region" description="Helical" evidence="6">
    <location>
        <begin position="185"/>
        <end position="204"/>
    </location>
</feature>
<feature type="transmembrane region" description="Helical" evidence="6">
    <location>
        <begin position="216"/>
        <end position="238"/>
    </location>
</feature>
<sequence length="293" mass="31627">MPAKLPAPMNPNLAGMLFAAGAGLCFALLNSQLRALAQLLPPFEVQFLRYAAGILPLLPWIWRAGLAAYKPNGISGQMWRGAVHASGLFFWFTALPHIPFAEMTAIGFTTPLFIMLGAVAFLGERMIWQRWAAALLGFAGVLVVVGPNLTGAGGGFSLIMLCSSPLFAASFLITKALTRRDAPEVIVAWQSITVALFTLPFALWDWQAPSLAQWGIVLLCGVLGTLGHFLLTTAFKLADISTAQPVRFLDLIWATLLGYLVFSEVPERSTLVGGLVIFAATSWIARVEAKRKP</sequence>
<evidence type="ECO:0000313" key="8">
    <source>
        <dbReference type="EMBL" id="MCW8086477.1"/>
    </source>
</evidence>
<feature type="transmembrane region" description="Helical" evidence="6">
    <location>
        <begin position="81"/>
        <end position="99"/>
    </location>
</feature>
<gene>
    <name evidence="8" type="ORF">OF850_12625</name>
</gene>
<evidence type="ECO:0000313" key="9">
    <source>
        <dbReference type="Proteomes" id="UP001526430"/>
    </source>
</evidence>
<evidence type="ECO:0000256" key="4">
    <source>
        <dbReference type="ARBA" id="ARBA00022989"/>
    </source>
</evidence>
<evidence type="ECO:0000256" key="2">
    <source>
        <dbReference type="ARBA" id="ARBA00009853"/>
    </source>
</evidence>
<dbReference type="Gene3D" id="1.10.3730.20">
    <property type="match status" value="1"/>
</dbReference>
<feature type="domain" description="EamA" evidence="7">
    <location>
        <begin position="14"/>
        <end position="145"/>
    </location>
</feature>
<keyword evidence="3 6" id="KW-0812">Transmembrane</keyword>
<proteinExistence type="inferred from homology"/>
<dbReference type="SUPFAM" id="SSF103481">
    <property type="entry name" value="Multidrug resistance efflux transporter EmrE"/>
    <property type="match status" value="2"/>
</dbReference>
<accession>A0ABT3NWC9</accession>
<keyword evidence="4 6" id="KW-1133">Transmembrane helix</keyword>
<protein>
    <submittedName>
        <fullName evidence="8">DMT family transporter</fullName>
    </submittedName>
</protein>